<comment type="caution">
    <text evidence="2">The sequence shown here is derived from an EMBL/GenBank/DDBJ whole genome shotgun (WGS) entry which is preliminary data.</text>
</comment>
<accession>A0A926S679</accession>
<proteinExistence type="predicted"/>
<evidence type="ECO:0000313" key="2">
    <source>
        <dbReference type="EMBL" id="MBD1548273.1"/>
    </source>
</evidence>
<evidence type="ECO:0000313" key="3">
    <source>
        <dbReference type="Proteomes" id="UP000598467"/>
    </source>
</evidence>
<dbReference type="EMBL" id="JABFCZ010000021">
    <property type="protein sequence ID" value="MBD1548273.1"/>
    <property type="molecule type" value="Genomic_DNA"/>
</dbReference>
<sequence>MSHFKLPFGAYALPDAVERCLEMARSFPVNGFGRLMTSLVRRVCLLGRKEPYDVTVFPTISARLFPSTNRCEKRLVAGPQFFDLPERQALAEALKGSRSDPFIFLDLGANVGFYSLWTVAQSRQVGRPVRIVAVEPDRETRRRLEFNIAASGAQEDITVQACGIGAESGWANMTRNARNRGANRIALTAEDVAGGFEVVPLEELCRRNGIKRIDALKVDIEGHDFAALEAFFASGTTDLYPEMIIAEVGRKKVDPPLIRLCTENGYKLLKRTHLNAIMTRSRTQAEING</sequence>
<dbReference type="GO" id="GO:0032259">
    <property type="term" value="P:methylation"/>
    <property type="evidence" value="ECO:0007669"/>
    <property type="project" value="UniProtKB-KW"/>
</dbReference>
<name>A0A926S679_9HYPH</name>
<dbReference type="Proteomes" id="UP000598467">
    <property type="component" value="Unassembled WGS sequence"/>
</dbReference>
<dbReference type="PANTHER" id="PTHR34203">
    <property type="entry name" value="METHYLTRANSFERASE, FKBM FAMILY PROTEIN"/>
    <property type="match status" value="1"/>
</dbReference>
<dbReference type="GO" id="GO:0008168">
    <property type="term" value="F:methyltransferase activity"/>
    <property type="evidence" value="ECO:0007669"/>
    <property type="project" value="UniProtKB-KW"/>
</dbReference>
<evidence type="ECO:0000259" key="1">
    <source>
        <dbReference type="Pfam" id="PF05050"/>
    </source>
</evidence>
<dbReference type="NCBIfam" id="TIGR01444">
    <property type="entry name" value="fkbM_fam"/>
    <property type="match status" value="1"/>
</dbReference>
<dbReference type="Gene3D" id="3.40.50.150">
    <property type="entry name" value="Vaccinia Virus protein VP39"/>
    <property type="match status" value="1"/>
</dbReference>
<keyword evidence="2" id="KW-0489">Methyltransferase</keyword>
<feature type="domain" description="Methyltransferase FkbM" evidence="1">
    <location>
        <begin position="106"/>
        <end position="252"/>
    </location>
</feature>
<dbReference type="InterPro" id="IPR029063">
    <property type="entry name" value="SAM-dependent_MTases_sf"/>
</dbReference>
<dbReference type="Pfam" id="PF05050">
    <property type="entry name" value="Methyltransf_21"/>
    <property type="match status" value="1"/>
</dbReference>
<dbReference type="RefSeq" id="WP_190292963.1">
    <property type="nucleotide sequence ID" value="NZ_JABFCZ010000021.1"/>
</dbReference>
<dbReference type="InterPro" id="IPR052514">
    <property type="entry name" value="SAM-dependent_MTase"/>
</dbReference>
<protein>
    <submittedName>
        <fullName evidence="2">FkbM family methyltransferase</fullName>
    </submittedName>
</protein>
<dbReference type="InterPro" id="IPR006342">
    <property type="entry name" value="FkbM_mtfrase"/>
</dbReference>
<reference evidence="2" key="1">
    <citation type="submission" date="2020-05" db="EMBL/GenBank/DDBJ databases">
        <title>Identification of trans-AT polyketide cluster in two marine bacteria, producers of a novel glutaramide-containing polyketide sesbanimide D and analogs.</title>
        <authorList>
            <person name="Kacar D."/>
            <person name="Rodriguez P."/>
            <person name="Canedo L."/>
            <person name="Gonzalez E."/>
            <person name="Galan B."/>
            <person name="De La Calle F."/>
            <person name="Garcia J.L."/>
        </authorList>
    </citation>
    <scope>NUCLEOTIDE SEQUENCE</scope>
    <source>
        <strain evidence="2">PHM038</strain>
    </source>
</reference>
<gene>
    <name evidence="2" type="ORF">HK439_18570</name>
</gene>
<dbReference type="PANTHER" id="PTHR34203:SF15">
    <property type="entry name" value="SLL1173 PROTEIN"/>
    <property type="match status" value="1"/>
</dbReference>
<dbReference type="SUPFAM" id="SSF53335">
    <property type="entry name" value="S-adenosyl-L-methionine-dependent methyltransferases"/>
    <property type="match status" value="1"/>
</dbReference>
<keyword evidence="2" id="KW-0808">Transferase</keyword>
<dbReference type="AlphaFoldDB" id="A0A926S679"/>
<organism evidence="2 3">
    <name type="scientific">Roseibium aggregatum</name>
    <dbReference type="NCBI Taxonomy" id="187304"/>
    <lineage>
        <taxon>Bacteria</taxon>
        <taxon>Pseudomonadati</taxon>
        <taxon>Pseudomonadota</taxon>
        <taxon>Alphaproteobacteria</taxon>
        <taxon>Hyphomicrobiales</taxon>
        <taxon>Stappiaceae</taxon>
        <taxon>Roseibium</taxon>
    </lineage>
</organism>